<feature type="domain" description="Ig-like" evidence="2">
    <location>
        <begin position="30"/>
        <end position="122"/>
    </location>
</feature>
<evidence type="ECO:0000259" key="2">
    <source>
        <dbReference type="PROSITE" id="PS50835"/>
    </source>
</evidence>
<dbReference type="SMART" id="SM00408">
    <property type="entry name" value="IGc2"/>
    <property type="match status" value="2"/>
</dbReference>
<dbReference type="EMBL" id="CAQQ02144020">
    <property type="status" value="NOT_ANNOTATED_CDS"/>
    <property type="molecule type" value="Genomic_DNA"/>
</dbReference>
<proteinExistence type="predicted"/>
<dbReference type="GO" id="GO:0005886">
    <property type="term" value="C:plasma membrane"/>
    <property type="evidence" value="ECO:0007669"/>
    <property type="project" value="TreeGrafter"/>
</dbReference>
<dbReference type="SMART" id="SM00409">
    <property type="entry name" value="IG"/>
    <property type="match status" value="2"/>
</dbReference>
<organism evidence="3 4">
    <name type="scientific">Megaselia scalaris</name>
    <name type="common">Humpbacked fly</name>
    <name type="synonym">Phora scalaris</name>
    <dbReference type="NCBI Taxonomy" id="36166"/>
    <lineage>
        <taxon>Eukaryota</taxon>
        <taxon>Metazoa</taxon>
        <taxon>Ecdysozoa</taxon>
        <taxon>Arthropoda</taxon>
        <taxon>Hexapoda</taxon>
        <taxon>Insecta</taxon>
        <taxon>Pterygota</taxon>
        <taxon>Neoptera</taxon>
        <taxon>Endopterygota</taxon>
        <taxon>Diptera</taxon>
        <taxon>Brachycera</taxon>
        <taxon>Muscomorpha</taxon>
        <taxon>Platypezoidea</taxon>
        <taxon>Phoridae</taxon>
        <taxon>Megaseliini</taxon>
        <taxon>Megaselia</taxon>
    </lineage>
</organism>
<dbReference type="InterPro" id="IPR003599">
    <property type="entry name" value="Ig_sub"/>
</dbReference>
<dbReference type="STRING" id="36166.T1GG54"/>
<dbReference type="PANTHER" id="PTHR10075:SF100">
    <property type="entry name" value="FASCICLIN-2"/>
    <property type="match status" value="1"/>
</dbReference>
<dbReference type="Proteomes" id="UP000015102">
    <property type="component" value="Unassembled WGS sequence"/>
</dbReference>
<dbReference type="CDD" id="cd00096">
    <property type="entry name" value="Ig"/>
    <property type="match status" value="1"/>
</dbReference>
<dbReference type="PROSITE" id="PS50835">
    <property type="entry name" value="IG_LIKE"/>
    <property type="match status" value="2"/>
</dbReference>
<protein>
    <recommendedName>
        <fullName evidence="2">Ig-like domain-containing protein</fullName>
    </recommendedName>
</protein>
<dbReference type="HOGENOM" id="CLU_1054819_0_0_1"/>
<accession>T1GG54</accession>
<dbReference type="AlphaFoldDB" id="T1GG54"/>
<evidence type="ECO:0000313" key="4">
    <source>
        <dbReference type="Proteomes" id="UP000015102"/>
    </source>
</evidence>
<dbReference type="EMBL" id="CAQQ02144018">
    <property type="status" value="NOT_ANNOTATED_CDS"/>
    <property type="molecule type" value="Genomic_DNA"/>
</dbReference>
<dbReference type="SUPFAM" id="SSF48726">
    <property type="entry name" value="Immunoglobulin"/>
    <property type="match status" value="3"/>
</dbReference>
<dbReference type="InterPro" id="IPR007110">
    <property type="entry name" value="Ig-like_dom"/>
</dbReference>
<dbReference type="InterPro" id="IPR036179">
    <property type="entry name" value="Ig-like_dom_sf"/>
</dbReference>
<keyword evidence="1" id="KW-0393">Immunoglobulin domain</keyword>
<reference evidence="4" key="1">
    <citation type="submission" date="2013-02" db="EMBL/GenBank/DDBJ databases">
        <authorList>
            <person name="Hughes D."/>
        </authorList>
    </citation>
    <scope>NUCLEOTIDE SEQUENCE</scope>
    <source>
        <strain>Durham</strain>
        <strain evidence="4">NC isolate 2 -- Noor lab</strain>
    </source>
</reference>
<evidence type="ECO:0000313" key="3">
    <source>
        <dbReference type="EnsemblMetazoa" id="MESCA002363-PA"/>
    </source>
</evidence>
<sequence>MAGFTGYECKEVEGRPIQPSYTTNAPQTQPPYVPYPDEIVYINPKYVDDSVGSNIKLTCQSAQPQQFAYIWYKDNRNVEMGRHIFAYENVLIIRTAAVEDSGEYKCEARNNENVFTSTVVVNIRSEENSFRNIETYGNILRINSINPANEGKYFCNASNLFGEAMKETSVHIEKRGLYTQREQAYAGDTVELQCDHRYTGNYGYKWRTENYNLLDNYIDVSQSTLRLENVQLSDAGRYFCDVYSLDNKVVSSQAIELEIHRKYR</sequence>
<dbReference type="GO" id="GO:0030424">
    <property type="term" value="C:axon"/>
    <property type="evidence" value="ECO:0007669"/>
    <property type="project" value="TreeGrafter"/>
</dbReference>
<name>T1GG54_MEGSC</name>
<dbReference type="GO" id="GO:0007156">
    <property type="term" value="P:homophilic cell adhesion via plasma membrane adhesion molecules"/>
    <property type="evidence" value="ECO:0007669"/>
    <property type="project" value="TreeGrafter"/>
</dbReference>
<dbReference type="Gene3D" id="2.60.40.10">
    <property type="entry name" value="Immunoglobulins"/>
    <property type="match status" value="3"/>
</dbReference>
<dbReference type="GO" id="GO:0098632">
    <property type="term" value="F:cell-cell adhesion mediator activity"/>
    <property type="evidence" value="ECO:0007669"/>
    <property type="project" value="TreeGrafter"/>
</dbReference>
<dbReference type="Pfam" id="PF13927">
    <property type="entry name" value="Ig_3"/>
    <property type="match status" value="2"/>
</dbReference>
<dbReference type="PANTHER" id="PTHR10075">
    <property type="entry name" value="BASIGIN RELATED"/>
    <property type="match status" value="1"/>
</dbReference>
<dbReference type="InterPro" id="IPR013783">
    <property type="entry name" value="Ig-like_fold"/>
</dbReference>
<dbReference type="EnsemblMetazoa" id="MESCA002363-RA">
    <property type="protein sequence ID" value="MESCA002363-PA"/>
    <property type="gene ID" value="MESCA002363"/>
</dbReference>
<reference evidence="3" key="2">
    <citation type="submission" date="2015-06" db="UniProtKB">
        <authorList>
            <consortium name="EnsemblMetazoa"/>
        </authorList>
    </citation>
    <scope>IDENTIFICATION</scope>
</reference>
<dbReference type="GO" id="GO:0070593">
    <property type="term" value="P:dendrite self-avoidance"/>
    <property type="evidence" value="ECO:0007669"/>
    <property type="project" value="TreeGrafter"/>
</dbReference>
<evidence type="ECO:0000256" key="1">
    <source>
        <dbReference type="ARBA" id="ARBA00023319"/>
    </source>
</evidence>
<keyword evidence="4" id="KW-1185">Reference proteome</keyword>
<dbReference type="InterPro" id="IPR003598">
    <property type="entry name" value="Ig_sub2"/>
</dbReference>
<dbReference type="GO" id="GO:0007411">
    <property type="term" value="P:axon guidance"/>
    <property type="evidence" value="ECO:0007669"/>
    <property type="project" value="TreeGrafter"/>
</dbReference>
<feature type="domain" description="Ig-like" evidence="2">
    <location>
        <begin position="187"/>
        <end position="251"/>
    </location>
</feature>
<dbReference type="EMBL" id="CAQQ02144019">
    <property type="status" value="NOT_ANNOTATED_CDS"/>
    <property type="molecule type" value="Genomic_DNA"/>
</dbReference>